<sequence length="462" mass="53683">MIHTEGTERIIIQEVSEKGMTLNVNGEIRTIHNQLAELKELVKNQNVSNVTYENKVYNIEHINEANFGVVTSNKVFNGVLTKELILLLKNKKKPQSFLSGLPEEDKDNWESVRMHLRDAQEILAESFVWIIGWELRRLFSIGNDKEKRIETKIDEYLNHCFSTYRISLQLINFLFISQLWDEKSSNPAINSKNDEISNFFNASRDLKLSELRNLFQSLIKVYKANKLEFPLKNEELGDVDEFLNPESKFNLACAELENLELVDPGKIAFGLGHCHTAEISLTTILSNFNFLADYQLVTLKKIEYEESRNSVAWYIKDLNILENNESKNLLRYLKFDNTPQLTYSVFFRNRNTSVNLFPFLIDYNALTNESDFQLLFYQCREGESGLRYFSIKSEKEKVIDYMATAAESMEIKSEAQKNELQKNIRLDMVSKQFEEAMNTLLGTNFKFKPKVSEINDDLLGNL</sequence>
<dbReference type="EMBL" id="CP046401">
    <property type="protein sequence ID" value="QGY47804.1"/>
    <property type="molecule type" value="Genomic_DNA"/>
</dbReference>
<evidence type="ECO:0000313" key="2">
    <source>
        <dbReference type="Proteomes" id="UP000428260"/>
    </source>
</evidence>
<accession>A0A6I6KC06</accession>
<keyword evidence="2" id="KW-1185">Reference proteome</keyword>
<reference evidence="1 2" key="1">
    <citation type="submission" date="2019-11" db="EMBL/GenBank/DDBJ databases">
        <authorList>
            <person name="Zheng R.K."/>
            <person name="Sun C.M."/>
        </authorList>
    </citation>
    <scope>NUCLEOTIDE SEQUENCE [LARGE SCALE GENOMIC DNA]</scope>
    <source>
        <strain evidence="1 2">WC007</strain>
    </source>
</reference>
<dbReference type="KEGG" id="mcos:GM418_30350"/>
<name>A0A6I6KC06_9BACT</name>
<organism evidence="1 2">
    <name type="scientific">Maribellus comscasis</name>
    <dbReference type="NCBI Taxonomy" id="2681766"/>
    <lineage>
        <taxon>Bacteria</taxon>
        <taxon>Pseudomonadati</taxon>
        <taxon>Bacteroidota</taxon>
        <taxon>Bacteroidia</taxon>
        <taxon>Marinilabiliales</taxon>
        <taxon>Prolixibacteraceae</taxon>
        <taxon>Maribellus</taxon>
    </lineage>
</organism>
<dbReference type="RefSeq" id="WP_158872021.1">
    <property type="nucleotide sequence ID" value="NZ_CP046401.1"/>
</dbReference>
<dbReference type="AlphaFoldDB" id="A0A6I6KC06"/>
<proteinExistence type="predicted"/>
<protein>
    <submittedName>
        <fullName evidence="1">Uncharacterized protein</fullName>
    </submittedName>
</protein>
<dbReference type="Proteomes" id="UP000428260">
    <property type="component" value="Chromosome"/>
</dbReference>
<evidence type="ECO:0000313" key="1">
    <source>
        <dbReference type="EMBL" id="QGY47804.1"/>
    </source>
</evidence>
<gene>
    <name evidence="1" type="ORF">GM418_30350</name>
</gene>